<evidence type="ECO:0000256" key="1">
    <source>
        <dbReference type="SAM" id="SignalP"/>
    </source>
</evidence>
<dbReference type="EMBL" id="GHWJ01009730">
    <property type="protein sequence ID" value="NOV42467.1"/>
    <property type="molecule type" value="Transcribed_RNA"/>
</dbReference>
<sequence length="165" mass="18296">MKSFYFMSAVFIMAVSLAIRAEEVKSNATVVKDRYRVTNSSTRDCRGHVFGGMMIEQKLPGLFYADDIVLFADSRDDIQQLANIFGREGEALGLGFSVTKCGLMVFNDPCDQTVSIQGQEIPRCGEYGKEDCKSGCLCYTGNATEPFLCISSMEADFYKTASRYS</sequence>
<proteinExistence type="predicted"/>
<protein>
    <submittedName>
        <fullName evidence="2">Putative tick transposon</fullName>
    </submittedName>
</protein>
<keyword evidence="1" id="KW-0732">Signal</keyword>
<organism evidence="2">
    <name type="scientific">Rhipicephalus microplus</name>
    <name type="common">Cattle tick</name>
    <name type="synonym">Boophilus microplus</name>
    <dbReference type="NCBI Taxonomy" id="6941"/>
    <lineage>
        <taxon>Eukaryota</taxon>
        <taxon>Metazoa</taxon>
        <taxon>Ecdysozoa</taxon>
        <taxon>Arthropoda</taxon>
        <taxon>Chelicerata</taxon>
        <taxon>Arachnida</taxon>
        <taxon>Acari</taxon>
        <taxon>Parasitiformes</taxon>
        <taxon>Ixodida</taxon>
        <taxon>Ixodoidea</taxon>
        <taxon>Ixodidae</taxon>
        <taxon>Rhipicephalinae</taxon>
        <taxon>Rhipicephalus</taxon>
        <taxon>Boophilus</taxon>
    </lineage>
</organism>
<feature type="signal peptide" evidence="1">
    <location>
        <begin position="1"/>
        <end position="21"/>
    </location>
</feature>
<evidence type="ECO:0000313" key="2">
    <source>
        <dbReference type="EMBL" id="NOV42467.1"/>
    </source>
</evidence>
<name>A0A6M2DBX8_RHIMP</name>
<dbReference type="AlphaFoldDB" id="A0A6M2DBX8"/>
<reference evidence="2" key="1">
    <citation type="submission" date="2019-09" db="EMBL/GenBank/DDBJ databases">
        <title>Organ-specific transcriptomic study of the physiology of the cattle tick, Rhipicephalus microplus.</title>
        <authorList>
            <person name="Tirloni L."/>
            <person name="Braz G."/>
            <person name="Gandara A.C.P."/>
            <person name="Sabadin G.A."/>
            <person name="da Silva R.M."/>
            <person name="Guizzo M.G."/>
            <person name="Machado J.A."/>
            <person name="Costa E.P."/>
            <person name="Gomes H.F."/>
            <person name="Moraes J."/>
            <person name="Mota M.B.S."/>
            <person name="Mesquita R.D."/>
            <person name="Alvarenga P.H."/>
            <person name="Alves F."/>
            <person name="Seixas A."/>
            <person name="da Fonseca R.N."/>
            <person name="Fogaca A."/>
            <person name="Logullo C."/>
            <person name="Tanaka A."/>
            <person name="Daffre S."/>
            <person name="Termignoni C."/>
            <person name="Vaz I.S.Jr."/>
            <person name="Oliveira P.L."/>
            <person name="Ribeiro J.M."/>
        </authorList>
    </citation>
    <scope>NUCLEOTIDE SEQUENCE</scope>
    <source>
        <strain evidence="2">Porto Alegre</strain>
    </source>
</reference>
<feature type="chain" id="PRO_5027116591" evidence="1">
    <location>
        <begin position="22"/>
        <end position="165"/>
    </location>
</feature>
<accession>A0A6M2DBX8</accession>